<proteinExistence type="predicted"/>
<feature type="transmembrane region" description="Helical" evidence="1">
    <location>
        <begin position="56"/>
        <end position="73"/>
    </location>
</feature>
<dbReference type="Proteomes" id="UP001163850">
    <property type="component" value="Unassembled WGS sequence"/>
</dbReference>
<keyword evidence="1" id="KW-1133">Transmembrane helix</keyword>
<protein>
    <submittedName>
        <fullName evidence="2">Uncharacterized protein</fullName>
    </submittedName>
</protein>
<dbReference type="EMBL" id="MU801928">
    <property type="protein sequence ID" value="KAJ3987153.1"/>
    <property type="molecule type" value="Genomic_DNA"/>
</dbReference>
<evidence type="ECO:0000256" key="1">
    <source>
        <dbReference type="SAM" id="Phobius"/>
    </source>
</evidence>
<comment type="caution">
    <text evidence="2">The sequence shown here is derived from an EMBL/GenBank/DDBJ whole genome shotgun (WGS) entry which is preliminary data.</text>
</comment>
<organism evidence="2 3">
    <name type="scientific">Lentinula detonsa</name>
    <dbReference type="NCBI Taxonomy" id="2804962"/>
    <lineage>
        <taxon>Eukaryota</taxon>
        <taxon>Fungi</taxon>
        <taxon>Dikarya</taxon>
        <taxon>Basidiomycota</taxon>
        <taxon>Agaricomycotina</taxon>
        <taxon>Agaricomycetes</taxon>
        <taxon>Agaricomycetidae</taxon>
        <taxon>Agaricales</taxon>
        <taxon>Marasmiineae</taxon>
        <taxon>Omphalotaceae</taxon>
        <taxon>Lentinula</taxon>
    </lineage>
</organism>
<evidence type="ECO:0000313" key="2">
    <source>
        <dbReference type="EMBL" id="KAJ3987153.1"/>
    </source>
</evidence>
<sequence>MYSLFSSWPCVLFLNSRFFFLFVHLNHLALLSCFVAHPNSYHSHLVKFQLQLLNEYTFPLSLVMFLLIFPSTVDFSSPCFFLGPYVVGSFWASLLIYSVTVATVLMFLVVLVGIQL</sequence>
<gene>
    <name evidence="2" type="ORF">F5890DRAFT_861691</name>
</gene>
<keyword evidence="1" id="KW-0472">Membrane</keyword>
<reference evidence="2" key="1">
    <citation type="submission" date="2022-08" db="EMBL/GenBank/DDBJ databases">
        <authorList>
            <consortium name="DOE Joint Genome Institute"/>
            <person name="Min B."/>
            <person name="Riley R."/>
            <person name="Sierra-Patev S."/>
            <person name="Naranjo-Ortiz M."/>
            <person name="Looney B."/>
            <person name="Konkel Z."/>
            <person name="Slot J.C."/>
            <person name="Sakamoto Y."/>
            <person name="Steenwyk J.L."/>
            <person name="Rokas A."/>
            <person name="Carro J."/>
            <person name="Camarero S."/>
            <person name="Ferreira P."/>
            <person name="Molpeceres G."/>
            <person name="Ruiz-Duenas F.J."/>
            <person name="Serrano A."/>
            <person name="Henrissat B."/>
            <person name="Drula E."/>
            <person name="Hughes K.W."/>
            <person name="Mata J.L."/>
            <person name="Ishikawa N.K."/>
            <person name="Vargas-Isla R."/>
            <person name="Ushijima S."/>
            <person name="Smith C.A."/>
            <person name="Ahrendt S."/>
            <person name="Andreopoulos W."/>
            <person name="He G."/>
            <person name="Labutti K."/>
            <person name="Lipzen A."/>
            <person name="Ng V."/>
            <person name="Sandor L."/>
            <person name="Barry K."/>
            <person name="Martinez A.T."/>
            <person name="Xiao Y."/>
            <person name="Gibbons J.G."/>
            <person name="Terashima K."/>
            <person name="Hibbett D.S."/>
            <person name="Grigoriev I.V."/>
        </authorList>
    </citation>
    <scope>NUCLEOTIDE SEQUENCE</scope>
    <source>
        <strain evidence="2">TFB7829</strain>
    </source>
</reference>
<accession>A0AA38Q3W9</accession>
<name>A0AA38Q3W9_9AGAR</name>
<feature type="transmembrane region" description="Helical" evidence="1">
    <location>
        <begin position="85"/>
        <end position="114"/>
    </location>
</feature>
<feature type="transmembrane region" description="Helical" evidence="1">
    <location>
        <begin position="12"/>
        <end position="35"/>
    </location>
</feature>
<evidence type="ECO:0000313" key="3">
    <source>
        <dbReference type="Proteomes" id="UP001163850"/>
    </source>
</evidence>
<dbReference type="AlphaFoldDB" id="A0AA38Q3W9"/>
<keyword evidence="1" id="KW-0812">Transmembrane</keyword>